<sequence length="501" mass="56988">MSPPYEGILEKGVCTDIIDLGRPAEESDHPPIQQPFKWLAATAKQSFSGKQNGRNTKLHRTAYLDGLRGFASLLVYCLHHQLWNHSGLALESAFGFDGHYYLACLPIVRIFFTGGHLAVSIFFVISGYVLSAKPLALSHSGDYNKLAENVGSALFRRWLRLYIPVVGVTFVVAMMPHVFGIQANFSPEQTWRDELWKWYCDFKNVSFVWRLGGVPWLSYHFHSWSIPYEFRGSITIYTAVMAFSRCTKTARLCCEVGLIIYFLYIADGALFAMFTAGMLLGDLDQLAERQQLPQWMSSLKRFQSHIFHVLFVLGLVLGGCPTHVDDIQFLKDSPGWGHFAFLVPQAVYDYKWFFLFWASVFTVASIPRIPWLKSFFEGRFCQYLGRISFALYMVHGPVLWTLGIRLYAATGLAQDWQIPEVPGWVDRVRLPHIGPMGLELNFLVPNLILLPVTLWLAEIGTTLLDEPSIKVSRWLYEKATGVGEAMQEREGKATDRTLSKR</sequence>
<dbReference type="InterPro" id="IPR050879">
    <property type="entry name" value="Acyltransferase_3"/>
</dbReference>
<accession>W9XEA8</accession>
<dbReference type="GO" id="GO:0016747">
    <property type="term" value="F:acyltransferase activity, transferring groups other than amino-acyl groups"/>
    <property type="evidence" value="ECO:0007669"/>
    <property type="project" value="InterPro"/>
</dbReference>
<comment type="caution">
    <text evidence="3">The sequence shown here is derived from an EMBL/GenBank/DDBJ whole genome shotgun (WGS) entry which is preliminary data.</text>
</comment>
<name>W9XEA8_9EURO</name>
<dbReference type="AlphaFoldDB" id="W9XEA8"/>
<feature type="domain" description="Acyltransferase 3" evidence="2">
    <location>
        <begin position="62"/>
        <end position="409"/>
    </location>
</feature>
<keyword evidence="1" id="KW-0812">Transmembrane</keyword>
<dbReference type="Proteomes" id="UP000019484">
    <property type="component" value="Unassembled WGS sequence"/>
</dbReference>
<keyword evidence="1" id="KW-1133">Transmembrane helix</keyword>
<dbReference type="PANTHER" id="PTHR23028">
    <property type="entry name" value="ACETYLTRANSFERASE"/>
    <property type="match status" value="1"/>
</dbReference>
<feature type="transmembrane region" description="Helical" evidence="1">
    <location>
        <begin position="161"/>
        <end position="179"/>
    </location>
</feature>
<evidence type="ECO:0000313" key="3">
    <source>
        <dbReference type="EMBL" id="EXJ78797.1"/>
    </source>
</evidence>
<evidence type="ECO:0000256" key="1">
    <source>
        <dbReference type="SAM" id="Phobius"/>
    </source>
</evidence>
<dbReference type="PANTHER" id="PTHR23028:SF125">
    <property type="entry name" value="ACYLTRANSFERASE"/>
    <property type="match status" value="1"/>
</dbReference>
<keyword evidence="1" id="KW-0472">Membrane</keyword>
<reference evidence="3 4" key="1">
    <citation type="submission" date="2013-03" db="EMBL/GenBank/DDBJ databases">
        <title>The Genome Sequence of Capronia coronata CBS 617.96.</title>
        <authorList>
            <consortium name="The Broad Institute Genomics Platform"/>
            <person name="Cuomo C."/>
            <person name="de Hoog S."/>
            <person name="Gorbushina A."/>
            <person name="Walker B."/>
            <person name="Young S.K."/>
            <person name="Zeng Q."/>
            <person name="Gargeya S."/>
            <person name="Fitzgerald M."/>
            <person name="Haas B."/>
            <person name="Abouelleil A."/>
            <person name="Allen A.W."/>
            <person name="Alvarado L."/>
            <person name="Arachchi H.M."/>
            <person name="Berlin A.M."/>
            <person name="Chapman S.B."/>
            <person name="Gainer-Dewar J."/>
            <person name="Goldberg J."/>
            <person name="Griggs A."/>
            <person name="Gujja S."/>
            <person name="Hansen M."/>
            <person name="Howarth C."/>
            <person name="Imamovic A."/>
            <person name="Ireland A."/>
            <person name="Larimer J."/>
            <person name="McCowan C."/>
            <person name="Murphy C."/>
            <person name="Pearson M."/>
            <person name="Poon T.W."/>
            <person name="Priest M."/>
            <person name="Roberts A."/>
            <person name="Saif S."/>
            <person name="Shea T."/>
            <person name="Sisk P."/>
            <person name="Sykes S."/>
            <person name="Wortman J."/>
            <person name="Nusbaum C."/>
            <person name="Birren B."/>
        </authorList>
    </citation>
    <scope>NUCLEOTIDE SEQUENCE [LARGE SCALE GENOMIC DNA]</scope>
    <source>
        <strain evidence="3 4">CBS 617.96</strain>
    </source>
</reference>
<feature type="transmembrane region" description="Helical" evidence="1">
    <location>
        <begin position="302"/>
        <end position="324"/>
    </location>
</feature>
<feature type="transmembrane region" description="Helical" evidence="1">
    <location>
        <begin position="100"/>
        <end position="130"/>
    </location>
</feature>
<evidence type="ECO:0000259" key="2">
    <source>
        <dbReference type="Pfam" id="PF01757"/>
    </source>
</evidence>
<protein>
    <recommendedName>
        <fullName evidence="2">Acyltransferase 3 domain-containing protein</fullName>
    </recommendedName>
</protein>
<dbReference type="EMBL" id="AMWN01000011">
    <property type="protein sequence ID" value="EXJ78797.1"/>
    <property type="molecule type" value="Genomic_DNA"/>
</dbReference>
<dbReference type="OrthoDB" id="5819582at2759"/>
<gene>
    <name evidence="3" type="ORF">A1O1_09199</name>
</gene>
<dbReference type="GeneID" id="19164044"/>
<keyword evidence="4" id="KW-1185">Reference proteome</keyword>
<evidence type="ECO:0000313" key="4">
    <source>
        <dbReference type="Proteomes" id="UP000019484"/>
    </source>
</evidence>
<organism evidence="3 4">
    <name type="scientific">Capronia coronata CBS 617.96</name>
    <dbReference type="NCBI Taxonomy" id="1182541"/>
    <lineage>
        <taxon>Eukaryota</taxon>
        <taxon>Fungi</taxon>
        <taxon>Dikarya</taxon>
        <taxon>Ascomycota</taxon>
        <taxon>Pezizomycotina</taxon>
        <taxon>Eurotiomycetes</taxon>
        <taxon>Chaetothyriomycetidae</taxon>
        <taxon>Chaetothyriales</taxon>
        <taxon>Herpotrichiellaceae</taxon>
        <taxon>Capronia</taxon>
    </lineage>
</organism>
<dbReference type="HOGENOM" id="CLU_005679_13_3_1"/>
<feature type="transmembrane region" description="Helical" evidence="1">
    <location>
        <begin position="258"/>
        <end position="281"/>
    </location>
</feature>
<dbReference type="eggNOG" id="ENOG502SHP9">
    <property type="taxonomic scope" value="Eukaryota"/>
</dbReference>
<dbReference type="RefSeq" id="XP_007728245.1">
    <property type="nucleotide sequence ID" value="XM_007730055.1"/>
</dbReference>
<feature type="transmembrane region" description="Helical" evidence="1">
    <location>
        <begin position="383"/>
        <end position="402"/>
    </location>
</feature>
<proteinExistence type="predicted"/>
<dbReference type="STRING" id="1182541.W9XEA8"/>
<dbReference type="Pfam" id="PF01757">
    <property type="entry name" value="Acyl_transf_3"/>
    <property type="match status" value="1"/>
</dbReference>
<dbReference type="InterPro" id="IPR002656">
    <property type="entry name" value="Acyl_transf_3_dom"/>
</dbReference>
<feature type="transmembrane region" description="Helical" evidence="1">
    <location>
        <begin position="352"/>
        <end position="371"/>
    </location>
</feature>